<evidence type="ECO:0008006" key="3">
    <source>
        <dbReference type="Google" id="ProtNLM"/>
    </source>
</evidence>
<sequence>MRALTPDLDPVGVAEIDRRLAAVAVEHAVTVPWAVESGSRAWGFPSPDSDDDCRFLYVRPLEVYASPWPRRDVVETPLDAVFDVSGWDLAKAVRLAARGNATVGEWLRSPIVYDGDPAFRDRMLALVGEVADRAALARHYRHVGAQQWDRCGAGDAEVARLKGVLYALRPAATLHWMSGHAGLPPMNLQELLAEAPPDGDVLEAVAELVEAKSRTREVGDGRVAAPVRRFVQEWLSGADPALPRDARPADDVVTRAEAGFLTLVREFGPR</sequence>
<evidence type="ECO:0000313" key="2">
    <source>
        <dbReference type="Proteomes" id="UP000317893"/>
    </source>
</evidence>
<dbReference type="RefSeq" id="WP_141849180.1">
    <property type="nucleotide sequence ID" value="NZ_BAAAPR010000007.1"/>
</dbReference>
<comment type="caution">
    <text evidence="1">The sequence shown here is derived from an EMBL/GenBank/DDBJ whole genome shotgun (WGS) entry which is preliminary data.</text>
</comment>
<dbReference type="InterPro" id="IPR018775">
    <property type="entry name" value="RlaP"/>
</dbReference>
<dbReference type="Pfam" id="PF10127">
    <property type="entry name" value="RlaP"/>
    <property type="match status" value="1"/>
</dbReference>
<gene>
    <name evidence="1" type="ORF">FB458_3002</name>
</gene>
<accession>A0A542E3N0</accession>
<organism evidence="1 2">
    <name type="scientific">Lapillicoccus jejuensis</name>
    <dbReference type="NCBI Taxonomy" id="402171"/>
    <lineage>
        <taxon>Bacteria</taxon>
        <taxon>Bacillati</taxon>
        <taxon>Actinomycetota</taxon>
        <taxon>Actinomycetes</taxon>
        <taxon>Micrococcales</taxon>
        <taxon>Intrasporangiaceae</taxon>
        <taxon>Lapillicoccus</taxon>
    </lineage>
</organism>
<protein>
    <recommendedName>
        <fullName evidence="3">Nucleotidyltransferase</fullName>
    </recommendedName>
</protein>
<name>A0A542E3N0_9MICO</name>
<reference evidence="1 2" key="1">
    <citation type="submission" date="2019-06" db="EMBL/GenBank/DDBJ databases">
        <title>Sequencing the genomes of 1000 actinobacteria strains.</title>
        <authorList>
            <person name="Klenk H.-P."/>
        </authorList>
    </citation>
    <scope>NUCLEOTIDE SEQUENCE [LARGE SCALE GENOMIC DNA]</scope>
    <source>
        <strain evidence="1 2">DSM 18607</strain>
    </source>
</reference>
<dbReference type="EMBL" id="VFMN01000001">
    <property type="protein sequence ID" value="TQJ09886.1"/>
    <property type="molecule type" value="Genomic_DNA"/>
</dbReference>
<dbReference type="PANTHER" id="PTHR34817">
    <property type="entry name" value="NUCLEOTIDYLTRANSFERASE"/>
    <property type="match status" value="1"/>
</dbReference>
<keyword evidence="2" id="KW-1185">Reference proteome</keyword>
<evidence type="ECO:0000313" key="1">
    <source>
        <dbReference type="EMBL" id="TQJ09886.1"/>
    </source>
</evidence>
<dbReference type="Proteomes" id="UP000317893">
    <property type="component" value="Unassembled WGS sequence"/>
</dbReference>
<dbReference type="AlphaFoldDB" id="A0A542E3N0"/>
<proteinExistence type="predicted"/>
<dbReference type="PANTHER" id="PTHR34817:SF2">
    <property type="entry name" value="NUCLEOTIDYLTRANSFERASE"/>
    <property type="match status" value="1"/>
</dbReference>
<dbReference type="OrthoDB" id="9796845at2"/>